<sequence>MATHRVGLWMYQNSGGTEIERKIVAKLNERNIDVITGLDLNDATAHNGSIFCKGQVMEDLDLFFSYNAGQQGPFQMYLYQTLSSMIPTINNYAAFELTEDKFRTAHLLKTHQIPTADHIVCNKNNIEQVKEHLRFWQGKAICKPVNGWGGNGIIKLESERDLDLLLPYITMQNAPQFYIERVIENDYTDYRIDIVDGKYVACYGRKAAKGSWKTNITSGGCVMKREPTQEVIDLALKAANITGLEVAGVDIIYDIEHQEYVVLEVNGIPAFATPDQEQFGLDFNNTKIDYLCDLIDRTIRHRVDLPTVSSEIGLEIEKPITMPSAVNDIFNADLTGSAAAIIKDKAL</sequence>
<keyword evidence="1" id="KW-0464">Manganese</keyword>
<dbReference type="PANTHER" id="PTHR21621">
    <property type="entry name" value="RIBOSOMAL PROTEIN S6 MODIFICATION PROTEIN"/>
    <property type="match status" value="1"/>
</dbReference>
<evidence type="ECO:0000259" key="3">
    <source>
        <dbReference type="PROSITE" id="PS50975"/>
    </source>
</evidence>
<dbReference type="GO" id="GO:0005737">
    <property type="term" value="C:cytoplasm"/>
    <property type="evidence" value="ECO:0007669"/>
    <property type="project" value="TreeGrafter"/>
</dbReference>
<dbReference type="STRING" id="680026.AB733_08850"/>
<gene>
    <name evidence="4" type="ORF">C9I94_15795</name>
</gene>
<feature type="domain" description="ATP-grasp" evidence="3">
    <location>
        <begin position="105"/>
        <end position="292"/>
    </location>
</feature>
<keyword evidence="2" id="KW-0067">ATP-binding</keyword>
<evidence type="ECO:0000313" key="5">
    <source>
        <dbReference type="Proteomes" id="UP000240481"/>
    </source>
</evidence>
<dbReference type="GO" id="GO:0005524">
    <property type="term" value="F:ATP binding"/>
    <property type="evidence" value="ECO:0007669"/>
    <property type="project" value="UniProtKB-UniRule"/>
</dbReference>
<keyword evidence="2" id="KW-0547">Nucleotide-binding</keyword>
<dbReference type="SUPFAM" id="SSF56059">
    <property type="entry name" value="Glutathione synthetase ATP-binding domain-like"/>
    <property type="match status" value="1"/>
</dbReference>
<dbReference type="Gene3D" id="3.40.50.20">
    <property type="match status" value="1"/>
</dbReference>
<dbReference type="PROSITE" id="PS50975">
    <property type="entry name" value="ATP_GRASP"/>
    <property type="match status" value="1"/>
</dbReference>
<proteinExistence type="predicted"/>
<accession>A0A0J8VC60</accession>
<dbReference type="Pfam" id="PF08443">
    <property type="entry name" value="RimK"/>
    <property type="match status" value="1"/>
</dbReference>
<evidence type="ECO:0000313" key="4">
    <source>
        <dbReference type="EMBL" id="PSW23582.1"/>
    </source>
</evidence>
<name>A0A0J8VC60_9GAMM</name>
<dbReference type="PANTHER" id="PTHR21621:SF0">
    <property type="entry name" value="BETA-CITRYLGLUTAMATE SYNTHASE B-RELATED"/>
    <property type="match status" value="1"/>
</dbReference>
<dbReference type="GO" id="GO:0046872">
    <property type="term" value="F:metal ion binding"/>
    <property type="evidence" value="ECO:0007669"/>
    <property type="project" value="InterPro"/>
</dbReference>
<dbReference type="InterPro" id="IPR011761">
    <property type="entry name" value="ATP-grasp"/>
</dbReference>
<dbReference type="InterPro" id="IPR013651">
    <property type="entry name" value="ATP-grasp_RimK-type"/>
</dbReference>
<evidence type="ECO:0000256" key="1">
    <source>
        <dbReference type="ARBA" id="ARBA00023211"/>
    </source>
</evidence>
<reference evidence="4 5" key="1">
    <citation type="submission" date="2018-01" db="EMBL/GenBank/DDBJ databases">
        <title>Whole genome sequencing of Histamine producing bacteria.</title>
        <authorList>
            <person name="Butler K."/>
        </authorList>
    </citation>
    <scope>NUCLEOTIDE SEQUENCE [LARGE SCALE GENOMIC DNA]</scope>
    <source>
        <strain evidence="4 5">DSM 24669</strain>
    </source>
</reference>
<dbReference type="OrthoDB" id="6808660at2"/>
<organism evidence="4 5">
    <name type="scientific">Photobacterium swingsii</name>
    <dbReference type="NCBI Taxonomy" id="680026"/>
    <lineage>
        <taxon>Bacteria</taxon>
        <taxon>Pseudomonadati</taxon>
        <taxon>Pseudomonadota</taxon>
        <taxon>Gammaproteobacteria</taxon>
        <taxon>Vibrionales</taxon>
        <taxon>Vibrionaceae</taxon>
        <taxon>Photobacterium</taxon>
    </lineage>
</organism>
<dbReference type="EMBL" id="PYLZ01000008">
    <property type="protein sequence ID" value="PSW23582.1"/>
    <property type="molecule type" value="Genomic_DNA"/>
</dbReference>
<dbReference type="Gene3D" id="3.30.470.20">
    <property type="entry name" value="ATP-grasp fold, B domain"/>
    <property type="match status" value="1"/>
</dbReference>
<comment type="caution">
    <text evidence="4">The sequence shown here is derived from an EMBL/GenBank/DDBJ whole genome shotgun (WGS) entry which is preliminary data.</text>
</comment>
<keyword evidence="5" id="KW-1185">Reference proteome</keyword>
<protein>
    <recommendedName>
        <fullName evidence="3">ATP-grasp domain-containing protein</fullName>
    </recommendedName>
</protein>
<dbReference type="AlphaFoldDB" id="A0A0J8VC60"/>
<dbReference type="Proteomes" id="UP000240481">
    <property type="component" value="Unassembled WGS sequence"/>
</dbReference>
<dbReference type="RefSeq" id="WP_048898429.1">
    <property type="nucleotide sequence ID" value="NZ_AP024852.1"/>
</dbReference>
<evidence type="ECO:0000256" key="2">
    <source>
        <dbReference type="PROSITE-ProRule" id="PRU00409"/>
    </source>
</evidence>
<dbReference type="GO" id="GO:0016879">
    <property type="term" value="F:ligase activity, forming carbon-nitrogen bonds"/>
    <property type="evidence" value="ECO:0007669"/>
    <property type="project" value="TreeGrafter"/>
</dbReference>